<feature type="region of interest" description="Disordered" evidence="1">
    <location>
        <begin position="584"/>
        <end position="629"/>
    </location>
</feature>
<feature type="transmembrane region" description="Helical" evidence="2">
    <location>
        <begin position="682"/>
        <end position="701"/>
    </location>
</feature>
<evidence type="ECO:0000256" key="2">
    <source>
        <dbReference type="SAM" id="Phobius"/>
    </source>
</evidence>
<sequence length="773" mass="85264">MASANGGQITFAYLLNVARPDGAISLLDGYLPILAPILHARQGKLFEPSEISEELRRAYGANVHPYALELLVPPLEKRNWLVKDQHYKVGNAATYRITSEIAVDSPVEQAEVEALEARFFAVVESSFQQLGVPIPPRDVLEAEFVARLQRMPSANAQILERKSNELLRPAAGQGKSTLSLPRDKDADEKLLQESQLTTRLNSAFSEFVRGLRESDPKAFELVGRLTAGALLAEVVLNYQVPANPQGFKGVHFYVDAPLIMDLLDFDSPERHQATKALIDGLRAAGASIRTFDHCVTEVRDNLLAALAAYKDRRAYGNIGQRLMLSTLFLQRATQVSQEVSSHIKACDISVQKVLAGATTFQYFSKDLEQELFSCIGYYNNDAARQRDAASVAGVMRLRAGHIAVRSEFSSARYFLLTRNPRLAGATENLLISRGVHGPEDMPPCMTVSTAAGLLWLSAGQEPIATFSQALLLANCAVIPAAIDSVRSTLEQLALQGGKEELAKTFDAWSRSTRGIEVLNRATLADPTLITKENYHELIATVMESAGEEAARREREKVSAELSEKDAKLDKLQQELGKVAGSAAEATARHKEAEENKRAAEIRADEERKKLQSELDRRNAQIERERRERASRDMRERTEFLEGTIGECDLRHRKRVKYLQICNFAFAVFVAVAGVAIDKYSDLGKSWLAISAIVAGLLLGYVPGLQAERTFASWLAKQRRKDLDVLLSIAKKGLWRDFIDIDERTGAMKLSPTAHSQDVAPLDSDSVGPVLAGD</sequence>
<dbReference type="RefSeq" id="WP_102065066.1">
    <property type="nucleotide sequence ID" value="NZ_PKQE01000001.1"/>
</dbReference>
<keyword evidence="2" id="KW-1133">Transmembrane helix</keyword>
<evidence type="ECO:0000313" key="4">
    <source>
        <dbReference type="Proteomes" id="UP000234456"/>
    </source>
</evidence>
<comment type="caution">
    <text evidence="3">The sequence shown here is derived from an EMBL/GenBank/DDBJ whole genome shotgun (WGS) entry which is preliminary data.</text>
</comment>
<proteinExistence type="predicted"/>
<protein>
    <submittedName>
        <fullName evidence="3">Uncharacterized protein</fullName>
    </submittedName>
</protein>
<dbReference type="AlphaFoldDB" id="A0A2N4TY90"/>
<dbReference type="EMBL" id="PKQE01000001">
    <property type="protein sequence ID" value="PLC44669.1"/>
    <property type="molecule type" value="Genomic_DNA"/>
</dbReference>
<evidence type="ECO:0000313" key="3">
    <source>
        <dbReference type="EMBL" id="PLC44669.1"/>
    </source>
</evidence>
<feature type="compositionally biased region" description="Basic and acidic residues" evidence="1">
    <location>
        <begin position="586"/>
        <end position="629"/>
    </location>
</feature>
<keyword evidence="2" id="KW-0812">Transmembrane</keyword>
<reference evidence="3 4" key="1">
    <citation type="submission" date="2017-12" db="EMBL/GenBank/DDBJ databases">
        <title>Draft genome sequence of Ralstonia pickettii 52.</title>
        <authorList>
            <person name="Zheng B."/>
        </authorList>
    </citation>
    <scope>NUCLEOTIDE SEQUENCE [LARGE SCALE GENOMIC DNA]</scope>
    <source>
        <strain evidence="3 4">52</strain>
    </source>
</reference>
<evidence type="ECO:0000256" key="1">
    <source>
        <dbReference type="SAM" id="MobiDB-lite"/>
    </source>
</evidence>
<dbReference type="Proteomes" id="UP000234456">
    <property type="component" value="Unassembled WGS sequence"/>
</dbReference>
<feature type="transmembrane region" description="Helical" evidence="2">
    <location>
        <begin position="657"/>
        <end position="676"/>
    </location>
</feature>
<organism evidence="3 4">
    <name type="scientific">Ralstonia pickettii</name>
    <name type="common">Burkholderia pickettii</name>
    <dbReference type="NCBI Taxonomy" id="329"/>
    <lineage>
        <taxon>Bacteria</taxon>
        <taxon>Pseudomonadati</taxon>
        <taxon>Pseudomonadota</taxon>
        <taxon>Betaproteobacteria</taxon>
        <taxon>Burkholderiales</taxon>
        <taxon>Burkholderiaceae</taxon>
        <taxon>Ralstonia</taxon>
    </lineage>
</organism>
<gene>
    <name evidence="3" type="ORF">C0Q88_08300</name>
</gene>
<accession>A0A2N4TY90</accession>
<name>A0A2N4TY90_RALPI</name>
<dbReference type="OrthoDB" id="8457132at2"/>
<keyword evidence="2" id="KW-0472">Membrane</keyword>